<feature type="region of interest" description="Disordered" evidence="1">
    <location>
        <begin position="241"/>
        <end position="288"/>
    </location>
</feature>
<evidence type="ECO:0000313" key="2">
    <source>
        <dbReference type="EMBL" id="GAI96447.1"/>
    </source>
</evidence>
<dbReference type="AlphaFoldDB" id="X1STS5"/>
<organism evidence="2">
    <name type="scientific">marine sediment metagenome</name>
    <dbReference type="NCBI Taxonomy" id="412755"/>
    <lineage>
        <taxon>unclassified sequences</taxon>
        <taxon>metagenomes</taxon>
        <taxon>ecological metagenomes</taxon>
    </lineage>
</organism>
<gene>
    <name evidence="2" type="ORF">S12H4_27312</name>
</gene>
<feature type="compositionally biased region" description="Polar residues" evidence="1">
    <location>
        <begin position="126"/>
        <end position="135"/>
    </location>
</feature>
<dbReference type="EMBL" id="BARW01015582">
    <property type="protein sequence ID" value="GAI96447.1"/>
    <property type="molecule type" value="Genomic_DNA"/>
</dbReference>
<sequence>RVSRKEAAASTRAAEKELRADNLWRQVKAHFEPKGRGKINKFLWHGELPEGGPIKAQPAEAPPGATIKKKKTKPLTADQAYTIALKGEPVAHDGEDANLAMIQKQLQEQVEGSIPGEPDVPLQGPQHYQGQTSTRQPIPQAPPQQPGATGMGGPLPFAQQLPGGEGYDITAATQAMLGQMPDPSAGQQQVPLQHLYKQISAMGGGGKGGGKSKMDDLSGFAQALDMMDMGKPTREEMASIFGASKGGKTLDTPPGGIKGEGGGKVAGPPAGGKSTQPRRKRLTSMKAM</sequence>
<feature type="region of interest" description="Disordered" evidence="1">
    <location>
        <begin position="110"/>
        <end position="151"/>
    </location>
</feature>
<name>X1STS5_9ZZZZ</name>
<feature type="non-terminal residue" evidence="2">
    <location>
        <position position="1"/>
    </location>
</feature>
<evidence type="ECO:0000256" key="1">
    <source>
        <dbReference type="SAM" id="MobiDB-lite"/>
    </source>
</evidence>
<feature type="compositionally biased region" description="Basic residues" evidence="1">
    <location>
        <begin position="276"/>
        <end position="288"/>
    </location>
</feature>
<reference evidence="2" key="1">
    <citation type="journal article" date="2014" name="Front. Microbiol.">
        <title>High frequency of phylogenetically diverse reductive dehalogenase-homologous genes in deep subseafloor sedimentary metagenomes.</title>
        <authorList>
            <person name="Kawai M."/>
            <person name="Futagami T."/>
            <person name="Toyoda A."/>
            <person name="Takaki Y."/>
            <person name="Nishi S."/>
            <person name="Hori S."/>
            <person name="Arai W."/>
            <person name="Tsubouchi T."/>
            <person name="Morono Y."/>
            <person name="Uchiyama I."/>
            <person name="Ito T."/>
            <person name="Fujiyama A."/>
            <person name="Inagaki F."/>
            <person name="Takami H."/>
        </authorList>
    </citation>
    <scope>NUCLEOTIDE SEQUENCE</scope>
    <source>
        <strain evidence="2">Expedition CK06-06</strain>
    </source>
</reference>
<accession>X1STS5</accession>
<feature type="non-terminal residue" evidence="2">
    <location>
        <position position="288"/>
    </location>
</feature>
<feature type="region of interest" description="Disordered" evidence="1">
    <location>
        <begin position="50"/>
        <end position="73"/>
    </location>
</feature>
<protein>
    <submittedName>
        <fullName evidence="2">Uncharacterized protein</fullName>
    </submittedName>
</protein>
<comment type="caution">
    <text evidence="2">The sequence shown here is derived from an EMBL/GenBank/DDBJ whole genome shotgun (WGS) entry which is preliminary data.</text>
</comment>
<proteinExistence type="predicted"/>
<feature type="compositionally biased region" description="Gly residues" evidence="1">
    <location>
        <begin position="256"/>
        <end position="265"/>
    </location>
</feature>